<gene>
    <name evidence="2" type="ordered locus">Suden_0955</name>
</gene>
<name>Q30RZ8_SULDN</name>
<dbReference type="KEGG" id="tdn:Suden_0955"/>
<organism evidence="2 3">
    <name type="scientific">Sulfurimonas denitrificans (strain ATCC 33889 / DSM 1251)</name>
    <name type="common">Thiomicrospira denitrificans (strain ATCC 33889 / DSM 1251)</name>
    <dbReference type="NCBI Taxonomy" id="326298"/>
    <lineage>
        <taxon>Bacteria</taxon>
        <taxon>Pseudomonadati</taxon>
        <taxon>Campylobacterota</taxon>
        <taxon>Epsilonproteobacteria</taxon>
        <taxon>Campylobacterales</taxon>
        <taxon>Sulfurimonadaceae</taxon>
        <taxon>Sulfurimonas</taxon>
    </lineage>
</organism>
<dbReference type="SUPFAM" id="SSF47413">
    <property type="entry name" value="lambda repressor-like DNA-binding domains"/>
    <property type="match status" value="1"/>
</dbReference>
<dbReference type="Pfam" id="PF01381">
    <property type="entry name" value="HTH_3"/>
    <property type="match status" value="1"/>
</dbReference>
<dbReference type="eggNOG" id="ENOG5032I6E">
    <property type="taxonomic scope" value="Bacteria"/>
</dbReference>
<evidence type="ECO:0000259" key="1">
    <source>
        <dbReference type="PROSITE" id="PS50943"/>
    </source>
</evidence>
<dbReference type="SMART" id="SM00530">
    <property type="entry name" value="HTH_XRE"/>
    <property type="match status" value="1"/>
</dbReference>
<evidence type="ECO:0000313" key="2">
    <source>
        <dbReference type="EMBL" id="ABB44233.1"/>
    </source>
</evidence>
<dbReference type="OrthoDB" id="5366208at2"/>
<accession>Q30RZ8</accession>
<feature type="domain" description="HTH cro/C1-type" evidence="1">
    <location>
        <begin position="3"/>
        <end position="57"/>
    </location>
</feature>
<dbReference type="InterPro" id="IPR001387">
    <property type="entry name" value="Cro/C1-type_HTH"/>
</dbReference>
<dbReference type="EMBL" id="CP000153">
    <property type="protein sequence ID" value="ABB44233.1"/>
    <property type="molecule type" value="Genomic_DNA"/>
</dbReference>
<dbReference type="Gene3D" id="1.10.260.40">
    <property type="entry name" value="lambda repressor-like DNA-binding domains"/>
    <property type="match status" value="1"/>
</dbReference>
<dbReference type="Proteomes" id="UP000002714">
    <property type="component" value="Chromosome"/>
</dbReference>
<reference evidence="2 3" key="1">
    <citation type="journal article" date="2008" name="Appl. Environ. Microbiol.">
        <title>Genome of the epsilonproteobacterial chemolithoautotroph Sulfurimonas denitrificans.</title>
        <authorList>
            <person name="Sievert S.M."/>
            <person name="Scott K.M."/>
            <person name="Klotz M.G."/>
            <person name="Chain P.S.G."/>
            <person name="Hauser L.J."/>
            <person name="Hemp J."/>
            <person name="Huegler M."/>
            <person name="Land M."/>
            <person name="Lapidus A."/>
            <person name="Larimer F.W."/>
            <person name="Lucas S."/>
            <person name="Malfatti S.A."/>
            <person name="Meyer F."/>
            <person name="Paulsen I.T."/>
            <person name="Ren Q."/>
            <person name="Simon J."/>
            <person name="Bailey K."/>
            <person name="Diaz E."/>
            <person name="Fitzpatrick K.A."/>
            <person name="Glover B."/>
            <person name="Gwatney N."/>
            <person name="Korajkic A."/>
            <person name="Long A."/>
            <person name="Mobberley J.M."/>
            <person name="Pantry S.N."/>
            <person name="Pazder G."/>
            <person name="Peterson S."/>
            <person name="Quintanilla J.D."/>
            <person name="Sprinkle R."/>
            <person name="Stephens J."/>
            <person name="Thomas P."/>
            <person name="Vaughn R."/>
            <person name="Weber M.J."/>
            <person name="Wooten L.L."/>
        </authorList>
    </citation>
    <scope>NUCLEOTIDE SEQUENCE [LARGE SCALE GENOMIC DNA]</scope>
    <source>
        <strain evidence="3">ATCC 33889 / DSM 1251</strain>
    </source>
</reference>
<proteinExistence type="predicted"/>
<protein>
    <submittedName>
        <fullName evidence="2">Transcriptional regulator, XRE family</fullName>
    </submittedName>
</protein>
<dbReference type="PROSITE" id="PS50943">
    <property type="entry name" value="HTH_CROC1"/>
    <property type="match status" value="1"/>
</dbReference>
<evidence type="ECO:0000313" key="3">
    <source>
        <dbReference type="Proteomes" id="UP000002714"/>
    </source>
</evidence>
<dbReference type="CDD" id="cd00093">
    <property type="entry name" value="HTH_XRE"/>
    <property type="match status" value="1"/>
</dbReference>
<keyword evidence="3" id="KW-1185">Reference proteome</keyword>
<dbReference type="RefSeq" id="WP_011372585.1">
    <property type="nucleotide sequence ID" value="NC_007575.1"/>
</dbReference>
<dbReference type="STRING" id="326298.Suden_0955"/>
<dbReference type="HOGENOM" id="CLU_1194385_0_0_7"/>
<dbReference type="GO" id="GO:0003677">
    <property type="term" value="F:DNA binding"/>
    <property type="evidence" value="ECO:0007669"/>
    <property type="project" value="InterPro"/>
</dbReference>
<sequence>MYLKEFREKLNLTQNELSSILDIAQTTIARYENDKVKPTSTVLLKYINELNANPNFLFLGIEPHLLNNLPKLDSSNMDLLNDITLMMSQEHLREKLNKILIDEIIQRFEKQNDSLVAKLLEIVKMDDPVKTRPFLFLYYIFQLIEKDFTDTPKEISDYKQYLGDVITNYKVVTWKNQPLFTEKIKSEIRDFLDVKLTTKECELLVKNYKNTLEMLEQKMPPSMIKYHRNSFK</sequence>
<dbReference type="InterPro" id="IPR010982">
    <property type="entry name" value="Lambda_DNA-bd_dom_sf"/>
</dbReference>
<dbReference type="AlphaFoldDB" id="Q30RZ8"/>